<dbReference type="GO" id="GO:0009190">
    <property type="term" value="P:cyclic nucleotide biosynthetic process"/>
    <property type="evidence" value="ECO:0007669"/>
    <property type="project" value="InterPro"/>
</dbReference>
<keyword evidence="1" id="KW-0812">Transmembrane</keyword>
<dbReference type="Gene3D" id="3.10.20.30">
    <property type="match status" value="1"/>
</dbReference>
<dbReference type="Proteomes" id="UP000020766">
    <property type="component" value="Unassembled WGS sequence"/>
</dbReference>
<feature type="transmembrane region" description="Helical" evidence="1">
    <location>
        <begin position="226"/>
        <end position="242"/>
    </location>
</feature>
<dbReference type="CDD" id="cd00207">
    <property type="entry name" value="fer2"/>
    <property type="match status" value="1"/>
</dbReference>
<dbReference type="SUPFAM" id="SSF55073">
    <property type="entry name" value="Nucleotide cyclase"/>
    <property type="match status" value="1"/>
</dbReference>
<proteinExistence type="predicted"/>
<feature type="transmembrane region" description="Helical" evidence="1">
    <location>
        <begin position="94"/>
        <end position="118"/>
    </location>
</feature>
<dbReference type="Gene3D" id="3.30.70.1230">
    <property type="entry name" value="Nucleotide cyclase"/>
    <property type="match status" value="1"/>
</dbReference>
<dbReference type="SUPFAM" id="SSF54292">
    <property type="entry name" value="2Fe-2S ferredoxin-like"/>
    <property type="match status" value="1"/>
</dbReference>
<dbReference type="PANTHER" id="PTHR43081:SF1">
    <property type="entry name" value="ADENYLATE CYCLASE, TERMINAL-DIFFERENTIATION SPECIFIC"/>
    <property type="match status" value="1"/>
</dbReference>
<dbReference type="SUPFAM" id="SSF81343">
    <property type="entry name" value="Fumarate reductase respiratory complex transmembrane subunits"/>
    <property type="match status" value="1"/>
</dbReference>
<feature type="domain" description="2Fe-2S ferredoxin-type" evidence="3">
    <location>
        <begin position="253"/>
        <end position="347"/>
    </location>
</feature>
<evidence type="ECO:0000259" key="2">
    <source>
        <dbReference type="PROSITE" id="PS50125"/>
    </source>
</evidence>
<dbReference type="PROSITE" id="PS51085">
    <property type="entry name" value="2FE2S_FER_2"/>
    <property type="match status" value="1"/>
</dbReference>
<evidence type="ECO:0000313" key="5">
    <source>
        <dbReference type="Proteomes" id="UP000020766"/>
    </source>
</evidence>
<dbReference type="PANTHER" id="PTHR43081">
    <property type="entry name" value="ADENYLATE CYCLASE, TERMINAL-DIFFERENTIATION SPECIFIC-RELATED"/>
    <property type="match status" value="1"/>
</dbReference>
<dbReference type="InterPro" id="IPR001054">
    <property type="entry name" value="A/G_cyclase"/>
</dbReference>
<dbReference type="PROSITE" id="PS50125">
    <property type="entry name" value="GUANYLATE_CYCLASE_2"/>
    <property type="match status" value="1"/>
</dbReference>
<dbReference type="RefSeq" id="WP_043382727.1">
    <property type="nucleotide sequence ID" value="NZ_JBOK01000008.1"/>
</dbReference>
<organism evidence="4 5">
    <name type="scientific">Comamonas aquatica DA1877</name>
    <dbReference type="NCBI Taxonomy" id="1457173"/>
    <lineage>
        <taxon>Bacteria</taxon>
        <taxon>Pseudomonadati</taxon>
        <taxon>Pseudomonadota</taxon>
        <taxon>Betaproteobacteria</taxon>
        <taxon>Burkholderiales</taxon>
        <taxon>Comamonadaceae</taxon>
        <taxon>Comamonas</taxon>
    </lineage>
</organism>
<feature type="transmembrane region" description="Helical" evidence="1">
    <location>
        <begin position="65"/>
        <end position="82"/>
    </location>
</feature>
<keyword evidence="1" id="KW-1133">Transmembrane helix</keyword>
<dbReference type="GO" id="GO:0004016">
    <property type="term" value="F:adenylate cyclase activity"/>
    <property type="evidence" value="ECO:0007669"/>
    <property type="project" value="UniProtKB-ARBA"/>
</dbReference>
<dbReference type="GO" id="GO:0051536">
    <property type="term" value="F:iron-sulfur cluster binding"/>
    <property type="evidence" value="ECO:0007669"/>
    <property type="project" value="InterPro"/>
</dbReference>
<dbReference type="PATRIC" id="fig|1457173.3.peg.1702"/>
<dbReference type="InterPro" id="IPR034804">
    <property type="entry name" value="SQR/QFR_C/D"/>
</dbReference>
<feature type="transmembrane region" description="Helical" evidence="1">
    <location>
        <begin position="21"/>
        <end position="45"/>
    </location>
</feature>
<protein>
    <submittedName>
        <fullName evidence="4">Guanylate cyclase</fullName>
    </submittedName>
</protein>
<dbReference type="InterPro" id="IPR036010">
    <property type="entry name" value="2Fe-2S_ferredoxin-like_sf"/>
</dbReference>
<dbReference type="InterPro" id="IPR029787">
    <property type="entry name" value="Nucleotide_cyclase"/>
</dbReference>
<dbReference type="AlphaFoldDB" id="A0A014NLI2"/>
<dbReference type="Pfam" id="PF00111">
    <property type="entry name" value="Fer2"/>
    <property type="match status" value="1"/>
</dbReference>
<keyword evidence="1" id="KW-0472">Membrane</keyword>
<dbReference type="InterPro" id="IPR050697">
    <property type="entry name" value="Adenylyl/Guanylyl_Cyclase_3/4"/>
</dbReference>
<keyword evidence="5" id="KW-1185">Reference proteome</keyword>
<comment type="caution">
    <text evidence="4">The sequence shown here is derived from an EMBL/GenBank/DDBJ whole genome shotgun (WGS) entry which is preliminary data.</text>
</comment>
<evidence type="ECO:0000259" key="3">
    <source>
        <dbReference type="PROSITE" id="PS51085"/>
    </source>
</evidence>
<accession>A0A014NLI2</accession>
<gene>
    <name evidence="4" type="ORF">AX13_17270</name>
</gene>
<evidence type="ECO:0000256" key="1">
    <source>
        <dbReference type="SAM" id="Phobius"/>
    </source>
</evidence>
<feature type="transmembrane region" description="Helical" evidence="1">
    <location>
        <begin position="138"/>
        <end position="162"/>
    </location>
</feature>
<dbReference type="STRING" id="225991.MA05_00375"/>
<dbReference type="Pfam" id="PF00211">
    <property type="entry name" value="Guanylate_cyc"/>
    <property type="match status" value="1"/>
</dbReference>
<dbReference type="GO" id="GO:0016020">
    <property type="term" value="C:membrane"/>
    <property type="evidence" value="ECO:0007669"/>
    <property type="project" value="InterPro"/>
</dbReference>
<feature type="domain" description="Guanylate cyclase" evidence="2">
    <location>
        <begin position="363"/>
        <end position="495"/>
    </location>
</feature>
<dbReference type="SMART" id="SM00044">
    <property type="entry name" value="CYCc"/>
    <property type="match status" value="1"/>
</dbReference>
<dbReference type="InterPro" id="IPR012675">
    <property type="entry name" value="Beta-grasp_dom_sf"/>
</dbReference>
<dbReference type="EMBL" id="JBOK01000008">
    <property type="protein sequence ID" value="EXU80323.1"/>
    <property type="molecule type" value="Genomic_DNA"/>
</dbReference>
<name>A0A014NLI2_9BURK</name>
<dbReference type="InterPro" id="IPR001041">
    <property type="entry name" value="2Fe-2S_ferredoxin-type"/>
</dbReference>
<evidence type="ECO:0000313" key="4">
    <source>
        <dbReference type="EMBL" id="EXU80323.1"/>
    </source>
</evidence>
<sequence>MTRRHPQSGAWLSVRGLRWCSGWVLWIYVLLHLLNHATGLVSLRAAEAVREGLHAVWHSLPGTGVLYGALLVHASLALLAVAQRRTWRMPVAEAVRLGCGLALPLLLAAHFAATRWVSSVWEVPTHYERVVALLWTPWGVALQLSLLTVAWGHGCMGLHFAWRARRLWQRSQPVLLAAATLLPVLAVLGVLSMGRELGAGQAPVAPAYASAKVADSAQWVKWGVRWTWGLLLALAVAVPWLLRSLQARSRGAAQIRLEYPGRSVQVPMGWSVLEASRGHGIPHLSLCGGRARCSTCRVRVRSLGTALPEPSRDERATLARVQAPADVRLACQLRPRGDVQVTPLFRERSAATEAAPGQEQEVVVLFVDLRQWSALSERQWPVDLSWVLERYFALVGSAVHDCGGVANQFIGDSIMAIFGRTSDLPTAARQALQAAARIEAQMQAWSASFAEQFGQRLDFGMGMHAGSVLLARVGFADNTTFTAVGEVVNTASRLQEYSKVAQARLVLSAYVARLAQVDGQLGAAQPVPVRGRSEPLEVHAVSRPSEQWPPDAV</sequence>
<reference evidence="4 5" key="1">
    <citation type="submission" date="2014-01" db="EMBL/GenBank/DDBJ databases">
        <title>Interspecies Systems Biology Uncovers Metabolites Affecting C. elegans Gene Expression and Life History Traits.</title>
        <authorList>
            <person name="Watson E."/>
            <person name="Macneil L.T."/>
            <person name="Ritter A.D."/>
            <person name="Yilmaz L.S."/>
            <person name="Rosebrock A.P."/>
            <person name="Caudy A.A."/>
            <person name="Walhout A.J."/>
        </authorList>
    </citation>
    <scope>NUCLEOTIDE SEQUENCE [LARGE SCALE GENOMIC DNA]</scope>
    <source>
        <strain evidence="4 5">DA1877</strain>
    </source>
</reference>
<dbReference type="GO" id="GO:0035556">
    <property type="term" value="P:intracellular signal transduction"/>
    <property type="evidence" value="ECO:0007669"/>
    <property type="project" value="InterPro"/>
</dbReference>
<dbReference type="CDD" id="cd07302">
    <property type="entry name" value="CHD"/>
    <property type="match status" value="1"/>
</dbReference>
<feature type="transmembrane region" description="Helical" evidence="1">
    <location>
        <begin position="174"/>
        <end position="194"/>
    </location>
</feature>